<dbReference type="InterPro" id="IPR013880">
    <property type="entry name" value="Yos1"/>
</dbReference>
<feature type="compositionally biased region" description="Polar residues" evidence="8">
    <location>
        <begin position="672"/>
        <end position="688"/>
    </location>
</feature>
<evidence type="ECO:0000256" key="2">
    <source>
        <dbReference type="ARBA" id="ARBA00022448"/>
    </source>
</evidence>
<dbReference type="Proteomes" id="UP000011668">
    <property type="component" value="Unassembled WGS sequence"/>
</dbReference>
<dbReference type="EMBL" id="AFRT01000065">
    <property type="protein sequence ID" value="ELU45546.1"/>
    <property type="molecule type" value="Genomic_DNA"/>
</dbReference>
<keyword evidence="12" id="KW-1185">Reference proteome</keyword>
<feature type="signal peptide" evidence="10">
    <location>
        <begin position="1"/>
        <end position="20"/>
    </location>
</feature>
<evidence type="ECO:0000256" key="7">
    <source>
        <dbReference type="ARBA" id="ARBA00024203"/>
    </source>
</evidence>
<dbReference type="Pfam" id="PF08571">
    <property type="entry name" value="Yos1"/>
    <property type="match status" value="1"/>
</dbReference>
<dbReference type="PANTHER" id="PTHR15858">
    <property type="entry name" value="IMMEDIATE EARLY RESPONSE 3-INTERACTING PROTEIN 1"/>
    <property type="match status" value="1"/>
</dbReference>
<proteinExistence type="inferred from homology"/>
<comment type="caution">
    <text evidence="11">The sequence shown here is derived from an EMBL/GenBank/DDBJ whole genome shotgun (WGS) entry which is preliminary data.</text>
</comment>
<keyword evidence="2" id="KW-0813">Transport</keyword>
<sequence length="786" mass="85691">MVLGLGTIFYVSLLLINAVAVLNEERFLARIGWSSVGQQPGQQYSQYDRTGYGEGGSDVKSKMINLIGAVRTLLRISLIVNDSPTHPTAKHTMASASDMSREVGICLSISEIWFHISDSAPLSALLWLEPRTGQDPTAPRKMAHKCLAFISIMCIFSTTNGYIRARDRFQQQPRGLNRLEVSRMSLRPRQTSIAPAPQLSFRTSLAPQSTSLDYWWPYGPNGVNPTTTDTPVSTSTAEMETADFGDELPTRTTSLSSITVVPSSTSHKSPSSSTKIDETINDSPSKETGITGPITSGDDTFNVVTLLPLFIILAVLVIATLVGWTYGRCINRCRRGGEPDPEGLDIGGKPYEGVSYEHDTIGALRSIGVSWVDASRIHSRSSMGSGGYYPIQEVSVNGEAGASLNCISDERGARSWFQSLSGRSRSINLPSGESVLNPPSTYWTHVHQWPAGEIQTQDSSSGFHPLPTHMQSPKTLRMVVASPTTGSTFPSPISSFRSTPLLSASRHVSLRRNIADKVKADDSSKLAMTGGLLDTFRNINQEGSQRTSLYEDPAELKGGVYTRCVGRRYKSSDIGSNSSAWSPDPERHHERMHRLRIAAEAPHRVTPVSEFSLDSLGPQNTKHPLPPAPAVLLSPPLQPHLFFTRTNSDDSGCDAASKNAIAKPNFTRRDSSGNPSRRSKRINVSNDDSFGPRLPPDPTNPRIRKGKVRAHGPIESTETLPLSPELRGAAMTKLNKIVRSHWSIRNLDGVPLSPTFYGALTPLVGHAYSEDEFNQTNIEATLLAKP</sequence>
<organism evidence="11 12">
    <name type="scientific">Thanatephorus cucumeris (strain AG1-IA)</name>
    <name type="common">Rice sheath blight fungus</name>
    <name type="synonym">Rhizoctonia solani</name>
    <dbReference type="NCBI Taxonomy" id="983506"/>
    <lineage>
        <taxon>Eukaryota</taxon>
        <taxon>Fungi</taxon>
        <taxon>Dikarya</taxon>
        <taxon>Basidiomycota</taxon>
        <taxon>Agaricomycotina</taxon>
        <taxon>Agaricomycetes</taxon>
        <taxon>Cantharellales</taxon>
        <taxon>Ceratobasidiaceae</taxon>
        <taxon>Rhizoctonia</taxon>
        <taxon>Rhizoctonia solani AG-1</taxon>
    </lineage>
</organism>
<gene>
    <name evidence="11" type="ORF">AG1IA_00424</name>
</gene>
<comment type="subcellular location">
    <subcellularLocation>
        <location evidence="1">Membrane</location>
    </subcellularLocation>
</comment>
<keyword evidence="4" id="KW-0653">Protein transport</keyword>
<keyword evidence="5 9" id="KW-1133">Transmembrane helix</keyword>
<protein>
    <submittedName>
        <fullName evidence="11">Yos1 domain-containing protein</fullName>
    </submittedName>
</protein>
<dbReference type="GO" id="GO:0005789">
    <property type="term" value="C:endoplasmic reticulum membrane"/>
    <property type="evidence" value="ECO:0007669"/>
    <property type="project" value="TreeGrafter"/>
</dbReference>
<evidence type="ECO:0000256" key="8">
    <source>
        <dbReference type="SAM" id="MobiDB-lite"/>
    </source>
</evidence>
<dbReference type="PANTHER" id="PTHR15858:SF0">
    <property type="entry name" value="IMMEDIATE EARLY RESPONSE 3-INTERACTING PROTEIN 1"/>
    <property type="match status" value="1"/>
</dbReference>
<keyword evidence="6 9" id="KW-0472">Membrane</keyword>
<evidence type="ECO:0000256" key="4">
    <source>
        <dbReference type="ARBA" id="ARBA00022927"/>
    </source>
</evidence>
<comment type="similarity">
    <text evidence="7">Belongs to the YOS1 family.</text>
</comment>
<dbReference type="STRING" id="983506.L8X5E5"/>
<evidence type="ECO:0000256" key="1">
    <source>
        <dbReference type="ARBA" id="ARBA00004370"/>
    </source>
</evidence>
<feature type="compositionally biased region" description="Low complexity" evidence="8">
    <location>
        <begin position="262"/>
        <end position="274"/>
    </location>
</feature>
<feature type="chain" id="PRO_5003997158" evidence="10">
    <location>
        <begin position="21"/>
        <end position="786"/>
    </location>
</feature>
<keyword evidence="10" id="KW-0732">Signal</keyword>
<dbReference type="GO" id="GO:0006888">
    <property type="term" value="P:endoplasmic reticulum to Golgi vesicle-mediated transport"/>
    <property type="evidence" value="ECO:0007669"/>
    <property type="project" value="TreeGrafter"/>
</dbReference>
<evidence type="ECO:0000313" key="11">
    <source>
        <dbReference type="EMBL" id="ELU45546.1"/>
    </source>
</evidence>
<evidence type="ECO:0000256" key="6">
    <source>
        <dbReference type="ARBA" id="ARBA00023136"/>
    </source>
</evidence>
<dbReference type="AlphaFoldDB" id="L8X5E5"/>
<dbReference type="OrthoDB" id="3230450at2759"/>
<evidence type="ECO:0000256" key="3">
    <source>
        <dbReference type="ARBA" id="ARBA00022692"/>
    </source>
</evidence>
<evidence type="ECO:0000256" key="10">
    <source>
        <dbReference type="SAM" id="SignalP"/>
    </source>
</evidence>
<reference evidence="11 12" key="1">
    <citation type="journal article" date="2013" name="Nat. Commun.">
        <title>The evolution and pathogenic mechanisms of the rice sheath blight pathogen.</title>
        <authorList>
            <person name="Zheng A."/>
            <person name="Lin R."/>
            <person name="Xu L."/>
            <person name="Qin P."/>
            <person name="Tang C."/>
            <person name="Ai P."/>
            <person name="Zhang D."/>
            <person name="Liu Y."/>
            <person name="Sun Z."/>
            <person name="Feng H."/>
            <person name="Wang Y."/>
            <person name="Chen Y."/>
            <person name="Liang X."/>
            <person name="Fu R."/>
            <person name="Li Q."/>
            <person name="Zhang J."/>
            <person name="Yu X."/>
            <person name="Xie Z."/>
            <person name="Ding L."/>
            <person name="Guan P."/>
            <person name="Tang J."/>
            <person name="Liang Y."/>
            <person name="Wang S."/>
            <person name="Deng Q."/>
            <person name="Li S."/>
            <person name="Zhu J."/>
            <person name="Wang L."/>
            <person name="Liu H."/>
            <person name="Li P."/>
        </authorList>
    </citation>
    <scope>NUCLEOTIDE SEQUENCE [LARGE SCALE GENOMIC DNA]</scope>
    <source>
        <strain evidence="12">AG-1 IA</strain>
    </source>
</reference>
<dbReference type="GO" id="GO:0030134">
    <property type="term" value="C:COPII-coated ER to Golgi transport vesicle"/>
    <property type="evidence" value="ECO:0007669"/>
    <property type="project" value="TreeGrafter"/>
</dbReference>
<evidence type="ECO:0000313" key="12">
    <source>
        <dbReference type="Proteomes" id="UP000011668"/>
    </source>
</evidence>
<evidence type="ECO:0000256" key="5">
    <source>
        <dbReference type="ARBA" id="ARBA00022989"/>
    </source>
</evidence>
<feature type="transmembrane region" description="Helical" evidence="9">
    <location>
        <begin position="306"/>
        <end position="326"/>
    </location>
</feature>
<feature type="compositionally biased region" description="Polar residues" evidence="8">
    <location>
        <begin position="250"/>
        <end position="261"/>
    </location>
</feature>
<dbReference type="GO" id="GO:0015031">
    <property type="term" value="P:protein transport"/>
    <property type="evidence" value="ECO:0007669"/>
    <property type="project" value="UniProtKB-KW"/>
</dbReference>
<dbReference type="GO" id="GO:0000139">
    <property type="term" value="C:Golgi membrane"/>
    <property type="evidence" value="ECO:0007669"/>
    <property type="project" value="TreeGrafter"/>
</dbReference>
<feature type="compositionally biased region" description="Low complexity" evidence="8">
    <location>
        <begin position="225"/>
        <end position="236"/>
    </location>
</feature>
<dbReference type="HOGENOM" id="CLU_356848_0_0_1"/>
<evidence type="ECO:0000256" key="9">
    <source>
        <dbReference type="SAM" id="Phobius"/>
    </source>
</evidence>
<feature type="region of interest" description="Disordered" evidence="8">
    <location>
        <begin position="642"/>
        <end position="712"/>
    </location>
</feature>
<name>L8X5E5_THACA</name>
<accession>L8X5E5</accession>
<feature type="region of interest" description="Disordered" evidence="8">
    <location>
        <begin position="225"/>
        <end position="294"/>
    </location>
</feature>
<feature type="compositionally biased region" description="Polar residues" evidence="8">
    <location>
        <begin position="281"/>
        <end position="294"/>
    </location>
</feature>
<keyword evidence="3 9" id="KW-0812">Transmembrane</keyword>